<feature type="binding site" evidence="10">
    <location>
        <begin position="83"/>
        <end position="85"/>
    </location>
    <ligand>
        <name>L-histidine</name>
        <dbReference type="ChEBI" id="CHEBI:57595"/>
    </ligand>
</feature>
<dbReference type="FunCoup" id="E8QZD9">
    <property type="interactions" value="490"/>
</dbReference>
<feature type="domain" description="Aminoacyl-transfer RNA synthetases class-II family profile" evidence="12">
    <location>
        <begin position="1"/>
        <end position="376"/>
    </location>
</feature>
<dbReference type="InterPro" id="IPR015807">
    <property type="entry name" value="His-tRNA-ligase"/>
</dbReference>
<dbReference type="EMBL" id="CP002353">
    <property type="protein sequence ID" value="ADV61066.1"/>
    <property type="molecule type" value="Genomic_DNA"/>
</dbReference>
<dbReference type="InterPro" id="IPR004154">
    <property type="entry name" value="Anticodon-bd"/>
</dbReference>
<dbReference type="PIRSF" id="PIRSF001549">
    <property type="entry name" value="His-tRNA_synth"/>
    <property type="match status" value="1"/>
</dbReference>
<dbReference type="InterPro" id="IPR004516">
    <property type="entry name" value="HisRS/HisZ"/>
</dbReference>
<feature type="binding site" evidence="10">
    <location>
        <position position="127"/>
    </location>
    <ligand>
        <name>L-histidine</name>
        <dbReference type="ChEBI" id="CHEBI:57595"/>
    </ligand>
</feature>
<sequence length="476" mass="50936">MIDPRVASGLRDLPPSLAIPREHLATVFRGVFARAGFVPIETPHIERLEVLTGKGAGSEEVLRQIFDVTNKGGKPGELALRFDLTVPLARFIAKHVDTVGVPFKRYAIGSVFRGERPAKGRFREFTQCDVDIVGVDGPLADAEAVLAIHDALKAAGIPPFRIKLNHRAILDGLLETLGASERLPAVLRSLDKLDKIGRDKVIEELTGVRRRPEGQGESDAAAPCSPPEETECEPVLTPEQAARVLNFAEKGRGGLEVLDLAKIDPEAAAHPKAIAGVERLRQVVELAQAGGADPERIGVDLGLARGLDYYTGIILETVVLGWERFGSVASGGRYDNLAGLFTSRRLPGVGASIGLDRLLALLEEAGTLETRGTIAPVLVTWFPGVPGAVPLGLAARLRAVGVGAEVYPEPIAVGKQMGYGSQRGHRLGLIVGPDEVAARVFNLRDLASRDELKAIPWDRLESTIQHRLNLSEGAPA</sequence>
<dbReference type="Pfam" id="PF13393">
    <property type="entry name" value="tRNA-synt_His"/>
    <property type="match status" value="1"/>
</dbReference>
<feature type="binding site" evidence="10">
    <location>
        <begin position="309"/>
        <end position="310"/>
    </location>
    <ligand>
        <name>L-histidine</name>
        <dbReference type="ChEBI" id="CHEBI:57595"/>
    </ligand>
</feature>
<dbReference type="STRING" id="575540.Isop_0471"/>
<feature type="binding site" evidence="10">
    <location>
        <position position="305"/>
    </location>
    <ligand>
        <name>L-histidine</name>
        <dbReference type="ChEBI" id="CHEBI:57595"/>
    </ligand>
</feature>
<dbReference type="GO" id="GO:0005524">
    <property type="term" value="F:ATP binding"/>
    <property type="evidence" value="ECO:0007669"/>
    <property type="project" value="UniProtKB-UniRule"/>
</dbReference>
<evidence type="ECO:0000256" key="5">
    <source>
        <dbReference type="ARBA" id="ARBA00022840"/>
    </source>
</evidence>
<evidence type="ECO:0000256" key="3">
    <source>
        <dbReference type="ARBA" id="ARBA00022598"/>
    </source>
</evidence>
<dbReference type="PROSITE" id="PS50862">
    <property type="entry name" value="AA_TRNA_LIGASE_II"/>
    <property type="match status" value="1"/>
</dbReference>
<evidence type="ECO:0000256" key="7">
    <source>
        <dbReference type="ARBA" id="ARBA00023146"/>
    </source>
</evidence>
<evidence type="ECO:0000313" key="14">
    <source>
        <dbReference type="Proteomes" id="UP000008631"/>
    </source>
</evidence>
<dbReference type="GO" id="GO:0005737">
    <property type="term" value="C:cytoplasm"/>
    <property type="evidence" value="ECO:0007669"/>
    <property type="project" value="UniProtKB-SubCell"/>
</dbReference>
<dbReference type="PANTHER" id="PTHR11476">
    <property type="entry name" value="HISTIDYL-TRNA SYNTHETASE"/>
    <property type="match status" value="1"/>
</dbReference>
<evidence type="ECO:0000259" key="12">
    <source>
        <dbReference type="PROSITE" id="PS50862"/>
    </source>
</evidence>
<evidence type="ECO:0000256" key="6">
    <source>
        <dbReference type="ARBA" id="ARBA00022917"/>
    </source>
</evidence>
<evidence type="ECO:0000256" key="9">
    <source>
        <dbReference type="HAMAP-Rule" id="MF_00127"/>
    </source>
</evidence>
<comment type="catalytic activity">
    <reaction evidence="8 9">
        <text>tRNA(His) + L-histidine + ATP = L-histidyl-tRNA(His) + AMP + diphosphate + H(+)</text>
        <dbReference type="Rhea" id="RHEA:17313"/>
        <dbReference type="Rhea" id="RHEA-COMP:9665"/>
        <dbReference type="Rhea" id="RHEA-COMP:9689"/>
        <dbReference type="ChEBI" id="CHEBI:15378"/>
        <dbReference type="ChEBI" id="CHEBI:30616"/>
        <dbReference type="ChEBI" id="CHEBI:33019"/>
        <dbReference type="ChEBI" id="CHEBI:57595"/>
        <dbReference type="ChEBI" id="CHEBI:78442"/>
        <dbReference type="ChEBI" id="CHEBI:78527"/>
        <dbReference type="ChEBI" id="CHEBI:456215"/>
        <dbReference type="EC" id="6.1.1.21"/>
    </reaction>
</comment>
<dbReference type="EC" id="6.1.1.21" evidence="9"/>
<dbReference type="Gene3D" id="3.40.50.800">
    <property type="entry name" value="Anticodon-binding domain"/>
    <property type="match status" value="1"/>
</dbReference>
<feature type="region of interest" description="Disordered" evidence="11">
    <location>
        <begin position="207"/>
        <end position="234"/>
    </location>
</feature>
<protein>
    <recommendedName>
        <fullName evidence="9">Histidine--tRNA ligase</fullName>
        <ecNumber evidence="9">6.1.1.21</ecNumber>
    </recommendedName>
    <alternativeName>
        <fullName evidence="9">Histidyl-tRNA synthetase</fullName>
        <shortName evidence="9">HisRS</shortName>
    </alternativeName>
</protein>
<dbReference type="CDD" id="cd00773">
    <property type="entry name" value="HisRS-like_core"/>
    <property type="match status" value="1"/>
</dbReference>
<dbReference type="KEGG" id="ipa:Isop_0471"/>
<evidence type="ECO:0000256" key="2">
    <source>
        <dbReference type="ARBA" id="ARBA00011738"/>
    </source>
</evidence>
<keyword evidence="7 9" id="KW-0030">Aminoacyl-tRNA synthetase</keyword>
<keyword evidence="3 9" id="KW-0436">Ligase</keyword>
<dbReference type="InterPro" id="IPR036621">
    <property type="entry name" value="Anticodon-bd_dom_sf"/>
</dbReference>
<accession>E8QZD9</accession>
<dbReference type="RefSeq" id="WP_013563355.1">
    <property type="nucleotide sequence ID" value="NC_014962.1"/>
</dbReference>
<keyword evidence="9" id="KW-0963">Cytoplasm</keyword>
<dbReference type="AlphaFoldDB" id="E8QZD9"/>
<comment type="subcellular location">
    <subcellularLocation>
        <location evidence="9">Cytoplasm</location>
    </subcellularLocation>
</comment>
<dbReference type="InterPro" id="IPR045864">
    <property type="entry name" value="aa-tRNA-synth_II/BPL/LPL"/>
</dbReference>
<dbReference type="InterPro" id="IPR041715">
    <property type="entry name" value="HisRS-like_core"/>
</dbReference>
<dbReference type="Gene3D" id="3.30.930.10">
    <property type="entry name" value="Bira Bifunctional Protein, Domain 2"/>
    <property type="match status" value="1"/>
</dbReference>
<dbReference type="InParanoid" id="E8QZD9"/>
<evidence type="ECO:0000256" key="8">
    <source>
        <dbReference type="ARBA" id="ARBA00047639"/>
    </source>
</evidence>
<dbReference type="OrthoDB" id="9800814at2"/>
<keyword evidence="6 9" id="KW-0648">Protein biosynthesis</keyword>
<dbReference type="GO" id="GO:0006427">
    <property type="term" value="P:histidyl-tRNA aminoacylation"/>
    <property type="evidence" value="ECO:0007669"/>
    <property type="project" value="UniProtKB-UniRule"/>
</dbReference>
<keyword evidence="14" id="KW-1185">Reference proteome</keyword>
<dbReference type="InterPro" id="IPR006195">
    <property type="entry name" value="aa-tRNA-synth_II"/>
</dbReference>
<dbReference type="SUPFAM" id="SSF55681">
    <property type="entry name" value="Class II aaRS and biotin synthetases"/>
    <property type="match status" value="1"/>
</dbReference>
<proteinExistence type="inferred from homology"/>
<reference evidence="13 14" key="1">
    <citation type="journal article" date="2011" name="Stand. Genomic Sci.">
        <title>Complete genome sequence of Isosphaera pallida type strain (IS1B).</title>
        <authorList>
            <consortium name="US DOE Joint Genome Institute (JGI-PGF)"/>
            <person name="Goker M."/>
            <person name="Cleland D."/>
            <person name="Saunders E."/>
            <person name="Lapidus A."/>
            <person name="Nolan M."/>
            <person name="Lucas S."/>
            <person name="Hammon N."/>
            <person name="Deshpande S."/>
            <person name="Cheng J.F."/>
            <person name="Tapia R."/>
            <person name="Han C."/>
            <person name="Goodwin L."/>
            <person name="Pitluck S."/>
            <person name="Liolios K."/>
            <person name="Pagani I."/>
            <person name="Ivanova N."/>
            <person name="Mavromatis K."/>
            <person name="Pati A."/>
            <person name="Chen A."/>
            <person name="Palaniappan K."/>
            <person name="Land M."/>
            <person name="Hauser L."/>
            <person name="Chang Y.J."/>
            <person name="Jeffries C.D."/>
            <person name="Detter J.C."/>
            <person name="Beck B."/>
            <person name="Woyke T."/>
            <person name="Bristow J."/>
            <person name="Eisen J.A."/>
            <person name="Markowitz V."/>
            <person name="Hugenholtz P."/>
            <person name="Kyrpides N.C."/>
            <person name="Klenk H.P."/>
        </authorList>
    </citation>
    <scope>NUCLEOTIDE SEQUENCE [LARGE SCALE GENOMIC DNA]</scope>
    <source>
        <strain evidence="14">ATCC 43644 / DSM 9630 / IS1B</strain>
    </source>
</reference>
<name>E8QZD9_ISOPI</name>
<evidence type="ECO:0000256" key="11">
    <source>
        <dbReference type="SAM" id="MobiDB-lite"/>
    </source>
</evidence>
<evidence type="ECO:0000256" key="1">
    <source>
        <dbReference type="ARBA" id="ARBA00008226"/>
    </source>
</evidence>
<evidence type="ECO:0000313" key="13">
    <source>
        <dbReference type="EMBL" id="ADV61066.1"/>
    </source>
</evidence>
<organism evidence="13 14">
    <name type="scientific">Isosphaera pallida (strain ATCC 43644 / DSM 9630 / IS1B)</name>
    <dbReference type="NCBI Taxonomy" id="575540"/>
    <lineage>
        <taxon>Bacteria</taxon>
        <taxon>Pseudomonadati</taxon>
        <taxon>Planctomycetota</taxon>
        <taxon>Planctomycetia</taxon>
        <taxon>Isosphaerales</taxon>
        <taxon>Isosphaeraceae</taxon>
        <taxon>Isosphaera</taxon>
    </lineage>
</organism>
<dbReference type="Proteomes" id="UP000008631">
    <property type="component" value="Chromosome"/>
</dbReference>
<dbReference type="SUPFAM" id="SSF52954">
    <property type="entry name" value="Class II aaRS ABD-related"/>
    <property type="match status" value="1"/>
</dbReference>
<keyword evidence="4 9" id="KW-0547">Nucleotide-binding</keyword>
<dbReference type="GO" id="GO:0004821">
    <property type="term" value="F:histidine-tRNA ligase activity"/>
    <property type="evidence" value="ECO:0007669"/>
    <property type="project" value="UniProtKB-UniRule"/>
</dbReference>
<comment type="subunit">
    <text evidence="2 9">Homodimer.</text>
</comment>
<dbReference type="Pfam" id="PF03129">
    <property type="entry name" value="HGTP_anticodon"/>
    <property type="match status" value="1"/>
</dbReference>
<dbReference type="HAMAP" id="MF_00127">
    <property type="entry name" value="His_tRNA_synth"/>
    <property type="match status" value="1"/>
</dbReference>
<evidence type="ECO:0000256" key="10">
    <source>
        <dbReference type="PIRSR" id="PIRSR001549-1"/>
    </source>
</evidence>
<keyword evidence="5 9" id="KW-0067">ATP-binding</keyword>
<dbReference type="HOGENOM" id="CLU_025113_3_0_0"/>
<dbReference type="eggNOG" id="COG0124">
    <property type="taxonomic scope" value="Bacteria"/>
</dbReference>
<comment type="similarity">
    <text evidence="1 9">Belongs to the class-II aminoacyl-tRNA synthetase family.</text>
</comment>
<evidence type="ECO:0000256" key="4">
    <source>
        <dbReference type="ARBA" id="ARBA00022741"/>
    </source>
</evidence>
<dbReference type="PANTHER" id="PTHR11476:SF7">
    <property type="entry name" value="HISTIDINE--TRNA LIGASE"/>
    <property type="match status" value="1"/>
</dbReference>
<feature type="binding site" evidence="10">
    <location>
        <position position="113"/>
    </location>
    <ligand>
        <name>L-histidine</name>
        <dbReference type="ChEBI" id="CHEBI:57595"/>
    </ligand>
</feature>
<dbReference type="NCBIfam" id="TIGR00442">
    <property type="entry name" value="hisS"/>
    <property type="match status" value="1"/>
</dbReference>
<gene>
    <name evidence="9" type="primary">hisS</name>
    <name evidence="13" type="ordered locus">Isop_0471</name>
</gene>
<feature type="binding site" evidence="10">
    <location>
        <position position="131"/>
    </location>
    <ligand>
        <name>L-histidine</name>
        <dbReference type="ChEBI" id="CHEBI:57595"/>
    </ligand>
</feature>